<reference evidence="1" key="1">
    <citation type="journal article" date="2021" name="Proc. Natl. Acad. Sci. U.S.A.">
        <title>A Catalog of Tens of Thousands of Viruses from Human Metagenomes Reveals Hidden Associations with Chronic Diseases.</title>
        <authorList>
            <person name="Tisza M.J."/>
            <person name="Buck C.B."/>
        </authorList>
    </citation>
    <scope>NUCLEOTIDE SEQUENCE</scope>
    <source>
        <strain evidence="1">Ctx9V1</strain>
    </source>
</reference>
<sequence length="45" mass="5263">MSQVYCKHLPTRGLTMLQSLEDHYSLLRVDLVEYPSNYSDCLTNQ</sequence>
<evidence type="ECO:0000313" key="1">
    <source>
        <dbReference type="EMBL" id="DAE29171.1"/>
    </source>
</evidence>
<organism evidence="1">
    <name type="scientific">virus sp. ctx9V1</name>
    <dbReference type="NCBI Taxonomy" id="2828001"/>
    <lineage>
        <taxon>Viruses</taxon>
    </lineage>
</organism>
<name>A0A8S5RDE3_9VIRU</name>
<proteinExistence type="predicted"/>
<dbReference type="EMBL" id="BK059093">
    <property type="protein sequence ID" value="DAE29171.1"/>
    <property type="molecule type" value="Genomic_DNA"/>
</dbReference>
<protein>
    <submittedName>
        <fullName evidence="1">Uncharacterized protein</fullName>
    </submittedName>
</protein>
<accession>A0A8S5RDE3</accession>